<dbReference type="OrthoDB" id="5986221at2759"/>
<protein>
    <submittedName>
        <fullName evidence="1">Uncharacterized protein</fullName>
    </submittedName>
</protein>
<dbReference type="Proteomes" id="UP001152795">
    <property type="component" value="Unassembled WGS sequence"/>
</dbReference>
<keyword evidence="2" id="KW-1185">Reference proteome</keyword>
<name>A0A6S7G2P8_PARCT</name>
<dbReference type="EMBL" id="CACRXK020000266">
    <property type="protein sequence ID" value="CAB3980181.1"/>
    <property type="molecule type" value="Genomic_DNA"/>
</dbReference>
<organism evidence="1 2">
    <name type="scientific">Paramuricea clavata</name>
    <name type="common">Red gorgonian</name>
    <name type="synonym">Violescent sea-whip</name>
    <dbReference type="NCBI Taxonomy" id="317549"/>
    <lineage>
        <taxon>Eukaryota</taxon>
        <taxon>Metazoa</taxon>
        <taxon>Cnidaria</taxon>
        <taxon>Anthozoa</taxon>
        <taxon>Octocorallia</taxon>
        <taxon>Malacalcyonacea</taxon>
        <taxon>Plexauridae</taxon>
        <taxon>Paramuricea</taxon>
    </lineage>
</organism>
<evidence type="ECO:0000313" key="2">
    <source>
        <dbReference type="Proteomes" id="UP001152795"/>
    </source>
</evidence>
<proteinExistence type="predicted"/>
<evidence type="ECO:0000313" key="1">
    <source>
        <dbReference type="EMBL" id="CAB3980181.1"/>
    </source>
</evidence>
<comment type="caution">
    <text evidence="1">The sequence shown here is derived from an EMBL/GenBank/DDBJ whole genome shotgun (WGS) entry which is preliminary data.</text>
</comment>
<sequence>MVESLELCLGSKDQKRTADYRSAVVKTAGHLSQQNVLSEKPHAIINTLVEMQRILYAAEYLRCPSLILRYYNQSWLHSILLKELIQKPKKLTRRKLFGVYFHNLSAHAGMMLRLISGQTSNAEQQERIFNHIKRITRSTSNYHPEQIIPNLLVRLQAEKEMHLHADDASQQQAEISKLAELLPSNTNTSISLKLIRRHPRDWQAHLQCISDFLIEGEGVWWRRNEDTIVFNDIANSPKIVRVDEKDDRVNVRHTTFISFNESEDTQDDLSTPENIIDIQPANEEIITLAEEPVDLQVEGTSHEKSSINDISVTQKLTSEQTNVKSVYPLVTCMAKSAAIVLGNVPEVQKVDQKRVLLKQILKAHQGQCNEMRKQEAIKEYENSLLLIKSKVLAEHSKTKRQFAEWEKSYYEKHNLKAPTYEIMKNDEEASVLLRKLKNAKALLKEWNINF</sequence>
<dbReference type="AlphaFoldDB" id="A0A6S7G2P8"/>
<gene>
    <name evidence="1" type="ORF">PACLA_8A019526</name>
</gene>
<reference evidence="1" key="1">
    <citation type="submission" date="2020-04" db="EMBL/GenBank/DDBJ databases">
        <authorList>
            <person name="Alioto T."/>
            <person name="Alioto T."/>
            <person name="Gomez Garrido J."/>
        </authorList>
    </citation>
    <scope>NUCLEOTIDE SEQUENCE</scope>
    <source>
        <strain evidence="1">A484AB</strain>
    </source>
</reference>
<accession>A0A6S7G2P8</accession>